<reference evidence="2 3" key="1">
    <citation type="submission" date="2017-08" db="EMBL/GenBank/DDBJ databases">
        <title>Infants hospitalized years apart are colonized by the same room-sourced microbial strains.</title>
        <authorList>
            <person name="Brooks B."/>
            <person name="Olm M.R."/>
            <person name="Firek B.A."/>
            <person name="Baker R."/>
            <person name="Thomas B.C."/>
            <person name="Morowitz M.J."/>
            <person name="Banfield J.F."/>
        </authorList>
    </citation>
    <scope>NUCLEOTIDE SEQUENCE [LARGE SCALE GENOMIC DNA]</scope>
    <source>
        <strain evidence="2">S2_005_003_R2_41</strain>
    </source>
</reference>
<gene>
    <name evidence="2" type="ORF">DI563_03630</name>
</gene>
<dbReference type="PANTHER" id="PTHR42928">
    <property type="entry name" value="TRICARBOXYLATE-BINDING PROTEIN"/>
    <property type="match status" value="1"/>
</dbReference>
<name>A0A2W5QJN8_VARPD</name>
<dbReference type="CDD" id="cd07012">
    <property type="entry name" value="PBP2_Bug_TTT"/>
    <property type="match status" value="1"/>
</dbReference>
<evidence type="ECO:0000256" key="1">
    <source>
        <dbReference type="ARBA" id="ARBA00006987"/>
    </source>
</evidence>
<dbReference type="AlphaFoldDB" id="A0A2W5QJN8"/>
<dbReference type="Gene3D" id="3.40.190.150">
    <property type="entry name" value="Bordetella uptake gene, domain 1"/>
    <property type="match status" value="1"/>
</dbReference>
<dbReference type="Proteomes" id="UP000249135">
    <property type="component" value="Unassembled WGS sequence"/>
</dbReference>
<sequence>MLLLQDVPQVGIDRFQRVFGVTEHGLSGLTTGSAIFLSMACAQSANCDMRFANCVTPLRENRAAEDGAVAEAGRWPWSVDGGRQSSHSIDAISIEDDASRILPMGRTGTIGTSFKGVRCMSRRQFLKTSLIAPLVPALSLERAFAQAPGYPNRPLFVVVPWPAGGGTDVTTRAVAEALSHELGQPVQVENKAGANGAIGLSQVARGAADGYTLATATADTHSINPHLRSDLPYDAVGGFTPLIVYATTYWAWMARPDFPANNMTELMALAKQKPGSITYASWGIGSTAHIAGALLESAGGVQFNHIPFAGSAPASTAIQGGHVDLLPLSRASAEKLRKAGKVKVLATSAPTRSSTMLPDVPTLAQQGLAGAEAGSWYGISIRSGTPEPIRQRLAEALGKVVRSPDVMAKINAVGMDPTSLQGAELDDFLRAQYERYGAVIRQKQIKVAS</sequence>
<accession>A0A2W5QJN8</accession>
<dbReference type="InterPro" id="IPR005064">
    <property type="entry name" value="BUG"/>
</dbReference>
<evidence type="ECO:0000313" key="3">
    <source>
        <dbReference type="Proteomes" id="UP000249135"/>
    </source>
</evidence>
<dbReference type="SUPFAM" id="SSF53850">
    <property type="entry name" value="Periplasmic binding protein-like II"/>
    <property type="match status" value="1"/>
</dbReference>
<dbReference type="InterPro" id="IPR042100">
    <property type="entry name" value="Bug_dom1"/>
</dbReference>
<comment type="similarity">
    <text evidence="1">Belongs to the UPF0065 (bug) family.</text>
</comment>
<comment type="caution">
    <text evidence="2">The sequence shown here is derived from an EMBL/GenBank/DDBJ whole genome shotgun (WGS) entry which is preliminary data.</text>
</comment>
<dbReference type="Gene3D" id="3.40.190.10">
    <property type="entry name" value="Periplasmic binding protein-like II"/>
    <property type="match status" value="1"/>
</dbReference>
<dbReference type="PANTHER" id="PTHR42928:SF5">
    <property type="entry name" value="BLR1237 PROTEIN"/>
    <property type="match status" value="1"/>
</dbReference>
<dbReference type="Pfam" id="PF03401">
    <property type="entry name" value="TctC"/>
    <property type="match status" value="1"/>
</dbReference>
<protein>
    <recommendedName>
        <fullName evidence="4">Tripartite tricarboxylate transporter substrate binding protein</fullName>
    </recommendedName>
</protein>
<evidence type="ECO:0008006" key="4">
    <source>
        <dbReference type="Google" id="ProtNLM"/>
    </source>
</evidence>
<organism evidence="2 3">
    <name type="scientific">Variovorax paradoxus</name>
    <dbReference type="NCBI Taxonomy" id="34073"/>
    <lineage>
        <taxon>Bacteria</taxon>
        <taxon>Pseudomonadati</taxon>
        <taxon>Pseudomonadota</taxon>
        <taxon>Betaproteobacteria</taxon>
        <taxon>Burkholderiales</taxon>
        <taxon>Comamonadaceae</taxon>
        <taxon>Variovorax</taxon>
    </lineage>
</organism>
<proteinExistence type="inferred from homology"/>
<dbReference type="EMBL" id="QFPP01000018">
    <property type="protein sequence ID" value="PZQ77468.1"/>
    <property type="molecule type" value="Genomic_DNA"/>
</dbReference>
<evidence type="ECO:0000313" key="2">
    <source>
        <dbReference type="EMBL" id="PZQ77468.1"/>
    </source>
</evidence>